<comment type="caution">
    <text evidence="1">The sequence shown here is derived from an EMBL/GenBank/DDBJ whole genome shotgun (WGS) entry which is preliminary data.</text>
</comment>
<sequence>MALLPFAAMAGETLFQTQIASDCRPIQMATWSHPTKEVMAERQVRLLKAELCREDKFPVFTVKFPYDPQGATESYFNPLYVEMAAANGNWPFAFVDPEDNLVVTVIPSGRNTVRLEYEPWSE</sequence>
<gene>
    <name evidence="1" type="ORF">A6A04_04140</name>
</gene>
<accession>A0A178MKQ1</accession>
<protein>
    <submittedName>
        <fullName evidence="1">Uncharacterized protein</fullName>
    </submittedName>
</protein>
<organism evidence="1 2">
    <name type="scientific">Paramagnetospirillum marisnigri</name>
    <dbReference type="NCBI Taxonomy" id="1285242"/>
    <lineage>
        <taxon>Bacteria</taxon>
        <taxon>Pseudomonadati</taxon>
        <taxon>Pseudomonadota</taxon>
        <taxon>Alphaproteobacteria</taxon>
        <taxon>Rhodospirillales</taxon>
        <taxon>Magnetospirillaceae</taxon>
        <taxon>Paramagnetospirillum</taxon>
    </lineage>
</organism>
<evidence type="ECO:0000313" key="1">
    <source>
        <dbReference type="EMBL" id="OAN49312.1"/>
    </source>
</evidence>
<evidence type="ECO:0000313" key="2">
    <source>
        <dbReference type="Proteomes" id="UP000078428"/>
    </source>
</evidence>
<name>A0A178MKQ1_9PROT</name>
<proteinExistence type="predicted"/>
<keyword evidence="2" id="KW-1185">Reference proteome</keyword>
<reference evidence="1 2" key="1">
    <citation type="submission" date="2016-04" db="EMBL/GenBank/DDBJ databases">
        <title>Draft genome sequence of freshwater magnetotactic bacteria Magnetospirillum marisnigri SP-1 and Magnetospirillum moscoviense BB-1.</title>
        <authorList>
            <person name="Koziaeva V."/>
            <person name="Dziuba M.V."/>
            <person name="Ivanov T.M."/>
            <person name="Kuznetsov B."/>
            <person name="Grouzdev D.S."/>
        </authorList>
    </citation>
    <scope>NUCLEOTIDE SEQUENCE [LARGE SCALE GENOMIC DNA]</scope>
    <source>
        <strain evidence="1 2">SP-1</strain>
    </source>
</reference>
<dbReference type="Proteomes" id="UP000078428">
    <property type="component" value="Unassembled WGS sequence"/>
</dbReference>
<dbReference type="AlphaFoldDB" id="A0A178MKQ1"/>
<dbReference type="EMBL" id="LWQT01000066">
    <property type="protein sequence ID" value="OAN49312.1"/>
    <property type="molecule type" value="Genomic_DNA"/>
</dbReference>